<evidence type="ECO:0000259" key="1">
    <source>
        <dbReference type="SMART" id="SM00849"/>
    </source>
</evidence>
<dbReference type="Pfam" id="PF12706">
    <property type="entry name" value="Lactamase_B_2"/>
    <property type="match status" value="1"/>
</dbReference>
<name>A0A4R1L6B3_9BACT</name>
<gene>
    <name evidence="2" type="ORF">C7378_1319</name>
</gene>
<dbReference type="EMBL" id="SMGK01000002">
    <property type="protein sequence ID" value="TCK73706.1"/>
    <property type="molecule type" value="Genomic_DNA"/>
</dbReference>
<evidence type="ECO:0000313" key="3">
    <source>
        <dbReference type="Proteomes" id="UP000295210"/>
    </source>
</evidence>
<dbReference type="RefSeq" id="WP_131993639.1">
    <property type="nucleotide sequence ID" value="NZ_SMGK01000002.1"/>
</dbReference>
<accession>A0A4R1L6B3</accession>
<dbReference type="AlphaFoldDB" id="A0A4R1L6B3"/>
<dbReference type="PANTHER" id="PTHR47619">
    <property type="entry name" value="METALLO-HYDROLASE YYCJ-RELATED"/>
    <property type="match status" value="1"/>
</dbReference>
<reference evidence="2 3" key="1">
    <citation type="submission" date="2019-03" db="EMBL/GenBank/DDBJ databases">
        <title>Genomic Encyclopedia of Type Strains, Phase IV (KMG-IV): sequencing the most valuable type-strain genomes for metagenomic binning, comparative biology and taxonomic classification.</title>
        <authorList>
            <person name="Goeker M."/>
        </authorList>
    </citation>
    <scope>NUCLEOTIDE SEQUENCE [LARGE SCALE GENOMIC DNA]</scope>
    <source>
        <strain evidence="2 3">DSM 103428</strain>
    </source>
</reference>
<dbReference type="SMART" id="SM00849">
    <property type="entry name" value="Lactamase_B"/>
    <property type="match status" value="1"/>
</dbReference>
<keyword evidence="3" id="KW-1185">Reference proteome</keyword>
<proteinExistence type="predicted"/>
<dbReference type="Gene3D" id="3.60.15.10">
    <property type="entry name" value="Ribonuclease Z/Hydroxyacylglutathione hydrolase-like"/>
    <property type="match status" value="1"/>
</dbReference>
<sequence length="311" mass="34476">MVRMTVLASGSKGNSTVVSSSRTRILVDAGLSCRELFKRMAAAGEDPRTLDAILITHEHQDHVQGLSVTARKLGIPVYFTDATHRAWMRWMTPRKRMTYADWLEQRKAAQAEAEGYREEELAECAREEEELKAVSPSSKESDPCALPGVEYFRSGSDFVIGDIAVKPFTIPHDAADPVGFVFETEGVRIGVATDLGYMPSNVSMQLRGCDVLMLESNHDLEMLRDGPYPWSVKQRVLSRVGHLSNDAAAEFLEKNYDGGAAYVVLAHISESNNMPELARVAAERALRERMSLLANKLLLAVQHEPLESISL</sequence>
<feature type="domain" description="Metallo-beta-lactamase" evidence="1">
    <location>
        <begin position="12"/>
        <end position="235"/>
    </location>
</feature>
<protein>
    <submittedName>
        <fullName evidence="2">Phosphoribosyl 1,2-cyclic phosphodiesterase</fullName>
    </submittedName>
</protein>
<dbReference type="InterPro" id="IPR001279">
    <property type="entry name" value="Metallo-B-lactamas"/>
</dbReference>
<dbReference type="InterPro" id="IPR036866">
    <property type="entry name" value="RibonucZ/Hydroxyglut_hydro"/>
</dbReference>
<evidence type="ECO:0000313" key="2">
    <source>
        <dbReference type="EMBL" id="TCK73706.1"/>
    </source>
</evidence>
<dbReference type="InterPro" id="IPR052533">
    <property type="entry name" value="WalJ/YycJ-like"/>
</dbReference>
<dbReference type="OrthoDB" id="9781189at2"/>
<dbReference type="Pfam" id="PF00753">
    <property type="entry name" value="Lactamase_B"/>
    <property type="match status" value="1"/>
</dbReference>
<dbReference type="PANTHER" id="PTHR47619:SF1">
    <property type="entry name" value="EXODEOXYRIBONUCLEASE WALJ"/>
    <property type="match status" value="1"/>
</dbReference>
<dbReference type="Proteomes" id="UP000295210">
    <property type="component" value="Unassembled WGS sequence"/>
</dbReference>
<organism evidence="2 3">
    <name type="scientific">Acidipila rosea</name>
    <dbReference type="NCBI Taxonomy" id="768535"/>
    <lineage>
        <taxon>Bacteria</taxon>
        <taxon>Pseudomonadati</taxon>
        <taxon>Acidobacteriota</taxon>
        <taxon>Terriglobia</taxon>
        <taxon>Terriglobales</taxon>
        <taxon>Acidobacteriaceae</taxon>
        <taxon>Acidipila</taxon>
    </lineage>
</organism>
<comment type="caution">
    <text evidence="2">The sequence shown here is derived from an EMBL/GenBank/DDBJ whole genome shotgun (WGS) entry which is preliminary data.</text>
</comment>
<dbReference type="SUPFAM" id="SSF56281">
    <property type="entry name" value="Metallo-hydrolase/oxidoreductase"/>
    <property type="match status" value="1"/>
</dbReference>